<name>A0A0G0FM14_9BACT</name>
<dbReference type="Gene3D" id="1.10.10.10">
    <property type="entry name" value="Winged helix-like DNA-binding domain superfamily/Winged helix DNA-binding domain"/>
    <property type="match status" value="1"/>
</dbReference>
<dbReference type="EMBL" id="LBRB01000013">
    <property type="protein sequence ID" value="KKP88450.1"/>
    <property type="molecule type" value="Genomic_DNA"/>
</dbReference>
<sequence length="249" mass="28563">MINELKEVFGLEKYEALLLRASVKLGIASLSELANETEISRTAAYVPIKKLKEKGLLSVITVGKRKKYQTVGPKQLRYIYQQKKLSLEKVILNLSKLSERNDALESNFRYFSGVEGIKIAYSILVEETKSKRLSSFDNSSSLPKYFDLAVLNNQIQKRVKKNIALSMISAVPEIKAWMRKYIEKNKKELRETIFVSYKSYPFETSIVTDGSKTLVVGYEQKPFALLICNKMISNTLDSIHSIIWNQYRV</sequence>
<dbReference type="InterPro" id="IPR011991">
    <property type="entry name" value="ArsR-like_HTH"/>
</dbReference>
<dbReference type="CDD" id="cd00090">
    <property type="entry name" value="HTH_ARSR"/>
    <property type="match status" value="1"/>
</dbReference>
<dbReference type="STRING" id="1618333.UR93_C0013G0010"/>
<feature type="domain" description="Transcription regulator TrmB N-terminal" evidence="1">
    <location>
        <begin position="5"/>
        <end position="73"/>
    </location>
</feature>
<dbReference type="Proteomes" id="UP000034316">
    <property type="component" value="Unassembled WGS sequence"/>
</dbReference>
<dbReference type="InterPro" id="IPR036388">
    <property type="entry name" value="WH-like_DNA-bd_sf"/>
</dbReference>
<protein>
    <recommendedName>
        <fullName evidence="1">Transcription regulator TrmB N-terminal domain-containing protein</fullName>
    </recommendedName>
</protein>
<dbReference type="InterPro" id="IPR036390">
    <property type="entry name" value="WH_DNA-bd_sf"/>
</dbReference>
<gene>
    <name evidence="2" type="ORF">UR93_C0013G0010</name>
</gene>
<dbReference type="AlphaFoldDB" id="A0A0G0FM14"/>
<dbReference type="SUPFAM" id="SSF46785">
    <property type="entry name" value="Winged helix' DNA-binding domain"/>
    <property type="match status" value="1"/>
</dbReference>
<accession>A0A0G0FM14</accession>
<evidence type="ECO:0000313" key="2">
    <source>
        <dbReference type="EMBL" id="KKP88450.1"/>
    </source>
</evidence>
<evidence type="ECO:0000259" key="1">
    <source>
        <dbReference type="Pfam" id="PF01978"/>
    </source>
</evidence>
<reference evidence="2 3" key="1">
    <citation type="journal article" date="2015" name="Nature">
        <title>rRNA introns, odd ribosomes, and small enigmatic genomes across a large radiation of phyla.</title>
        <authorList>
            <person name="Brown C.T."/>
            <person name="Hug L.A."/>
            <person name="Thomas B.C."/>
            <person name="Sharon I."/>
            <person name="Castelle C.J."/>
            <person name="Singh A."/>
            <person name="Wilkins M.J."/>
            <person name="Williams K.H."/>
            <person name="Banfield J.F."/>
        </authorList>
    </citation>
    <scope>NUCLEOTIDE SEQUENCE [LARGE SCALE GENOMIC DNA]</scope>
</reference>
<evidence type="ECO:0000313" key="3">
    <source>
        <dbReference type="Proteomes" id="UP000034316"/>
    </source>
</evidence>
<dbReference type="Pfam" id="PF01978">
    <property type="entry name" value="TrmB"/>
    <property type="match status" value="1"/>
</dbReference>
<organism evidence="2 3">
    <name type="scientific">Berkelbacteria bacterium GW2011_GWA2_35_9</name>
    <dbReference type="NCBI Taxonomy" id="1618333"/>
    <lineage>
        <taxon>Bacteria</taxon>
        <taxon>Candidatus Berkelbacteria</taxon>
    </lineage>
</organism>
<comment type="caution">
    <text evidence="2">The sequence shown here is derived from an EMBL/GenBank/DDBJ whole genome shotgun (WGS) entry which is preliminary data.</text>
</comment>
<proteinExistence type="predicted"/>
<dbReference type="InterPro" id="IPR002831">
    <property type="entry name" value="Tscrpt_reg_TrmB_N"/>
</dbReference>